<dbReference type="Proteomes" id="UP000016843">
    <property type="component" value="Unassembled WGS sequence"/>
</dbReference>
<dbReference type="eggNOG" id="COG1082">
    <property type="taxonomic scope" value="Bacteria"/>
</dbReference>
<proteinExistence type="predicted"/>
<name>U5BTJ3_9BACT</name>
<dbReference type="Pfam" id="PF01261">
    <property type="entry name" value="AP_endonuc_2"/>
    <property type="match status" value="1"/>
</dbReference>
<organism evidence="2 3">
    <name type="scientific">Rhodonellum psychrophilum GCM71 = DSM 17998</name>
    <dbReference type="NCBI Taxonomy" id="1123057"/>
    <lineage>
        <taxon>Bacteria</taxon>
        <taxon>Pseudomonadati</taxon>
        <taxon>Bacteroidota</taxon>
        <taxon>Cytophagia</taxon>
        <taxon>Cytophagales</taxon>
        <taxon>Cytophagaceae</taxon>
        <taxon>Rhodonellum</taxon>
    </lineage>
</organism>
<dbReference type="InterPro" id="IPR050312">
    <property type="entry name" value="IolE/XylAMocC-like"/>
</dbReference>
<keyword evidence="3" id="KW-1185">Reference proteome</keyword>
<gene>
    <name evidence="2" type="ORF">P872_12225</name>
</gene>
<dbReference type="Gene3D" id="3.20.20.150">
    <property type="entry name" value="Divalent-metal-dependent TIM barrel enzymes"/>
    <property type="match status" value="1"/>
</dbReference>
<evidence type="ECO:0000313" key="2">
    <source>
        <dbReference type="EMBL" id="ERM80834.1"/>
    </source>
</evidence>
<dbReference type="EMBL" id="AWXR01000075">
    <property type="protein sequence ID" value="ERM80834.1"/>
    <property type="molecule type" value="Genomic_DNA"/>
</dbReference>
<dbReference type="PATRIC" id="fig|1123057.7.peg.4322"/>
<protein>
    <recommendedName>
        <fullName evidence="1">Xylose isomerase-like TIM barrel domain-containing protein</fullName>
    </recommendedName>
</protein>
<dbReference type="PANTHER" id="PTHR12110:SF41">
    <property type="entry name" value="INOSOSE DEHYDRATASE"/>
    <property type="match status" value="1"/>
</dbReference>
<dbReference type="SUPFAM" id="SSF51658">
    <property type="entry name" value="Xylose isomerase-like"/>
    <property type="match status" value="1"/>
</dbReference>
<evidence type="ECO:0000313" key="3">
    <source>
        <dbReference type="Proteomes" id="UP000016843"/>
    </source>
</evidence>
<evidence type="ECO:0000259" key="1">
    <source>
        <dbReference type="Pfam" id="PF01261"/>
    </source>
</evidence>
<accession>U5BTJ3</accession>
<reference evidence="2 3" key="1">
    <citation type="journal article" date="2013" name="Genome Announc.">
        <title>Draft Genome Sequence of the Psychrophilic and Alkaliphilic Rhodonellum psychrophilum Strain GCM71T.</title>
        <authorList>
            <person name="Hauptmann A.L."/>
            <person name="Glaring M.A."/>
            <person name="Hallin P.F."/>
            <person name="Prieme A."/>
            <person name="Stougaard P."/>
        </authorList>
    </citation>
    <scope>NUCLEOTIDE SEQUENCE [LARGE SCALE GENOMIC DNA]</scope>
    <source>
        <strain evidence="2 3">GCM71</strain>
    </source>
</reference>
<comment type="caution">
    <text evidence="2">The sequence shown here is derived from an EMBL/GenBank/DDBJ whole genome shotgun (WGS) entry which is preliminary data.</text>
</comment>
<dbReference type="PANTHER" id="PTHR12110">
    <property type="entry name" value="HYDROXYPYRUVATE ISOMERASE"/>
    <property type="match status" value="1"/>
</dbReference>
<feature type="domain" description="Xylose isomerase-like TIM barrel" evidence="1">
    <location>
        <begin position="81"/>
        <end position="288"/>
    </location>
</feature>
<dbReference type="AlphaFoldDB" id="U5BTJ3"/>
<dbReference type="InterPro" id="IPR036237">
    <property type="entry name" value="Xyl_isomerase-like_sf"/>
</dbReference>
<dbReference type="InterPro" id="IPR013022">
    <property type="entry name" value="Xyl_isomerase-like_TIM-brl"/>
</dbReference>
<sequence length="322" mass="36239">MEFRPQKNFFYTQVWFNLGLNSILRFTKPKKTKMKKIVYTQVLAMILLLIVGCTSDAQDRLGGVSLYTVRNEMGTDPKGTLKKVADIGYKFIEAADYSDGKFYGMSPEAFKKELSDLGLTPLSAHMGAATLDNIDVLIADAKAAGFKYFVAPVPPMGLFKFDPETKSLSMSEDIETLADILNTMGLKCKAAGLEFLYHNHGFEFEENKNGVIPIVYLLEKLDADHVNFQLDLYWVAKAGADPVSYFKKYPGRFVIWHIKDMDDQGRFAPVGEGNIDFKRILKEKETAGMKYYLVEQDQTFDGLAPLDAIKISHEGIKKIGFK</sequence>